<dbReference type="KEGG" id="aful:116493506"/>
<evidence type="ECO:0000313" key="3">
    <source>
        <dbReference type="Proteomes" id="UP000504639"/>
    </source>
</evidence>
<accession>A0A6J3DMT5</accession>
<feature type="region of interest" description="Disordered" evidence="2">
    <location>
        <begin position="94"/>
        <end position="225"/>
    </location>
</feature>
<reference evidence="4" key="1">
    <citation type="submission" date="2025-08" db="UniProtKB">
        <authorList>
            <consortium name="RefSeq"/>
        </authorList>
    </citation>
    <scope>IDENTIFICATION</scope>
    <source>
        <tissue evidence="4">Lung</tissue>
    </source>
</reference>
<dbReference type="GeneID" id="116493506"/>
<dbReference type="Pfam" id="PF15260">
    <property type="entry name" value="FAM219A"/>
    <property type="match status" value="1"/>
</dbReference>
<proteinExistence type="inferred from homology"/>
<gene>
    <name evidence="4" type="primary">FAM219B</name>
</gene>
<organism evidence="3 4">
    <name type="scientific">Aythya fuligula</name>
    <name type="common">Tufted duck</name>
    <name type="synonym">Anas fuligula</name>
    <dbReference type="NCBI Taxonomy" id="219594"/>
    <lineage>
        <taxon>Eukaryota</taxon>
        <taxon>Metazoa</taxon>
        <taxon>Chordata</taxon>
        <taxon>Craniata</taxon>
        <taxon>Vertebrata</taxon>
        <taxon>Euteleostomi</taxon>
        <taxon>Archelosauria</taxon>
        <taxon>Archosauria</taxon>
        <taxon>Dinosauria</taxon>
        <taxon>Saurischia</taxon>
        <taxon>Theropoda</taxon>
        <taxon>Coelurosauria</taxon>
        <taxon>Aves</taxon>
        <taxon>Neognathae</taxon>
        <taxon>Galloanserae</taxon>
        <taxon>Anseriformes</taxon>
        <taxon>Anatidae</taxon>
        <taxon>Aythyinae</taxon>
        <taxon>Aythya</taxon>
    </lineage>
</organism>
<name>A0A6J3DMT5_AYTFU</name>
<dbReference type="InParanoid" id="A0A6J3DMT5"/>
<dbReference type="InterPro" id="IPR029339">
    <property type="entry name" value="FAM219"/>
</dbReference>
<keyword evidence="3" id="KW-1185">Reference proteome</keyword>
<dbReference type="PANTHER" id="PTHR31281:SF2">
    <property type="entry name" value="PROTEIN FAM219B"/>
    <property type="match status" value="1"/>
</dbReference>
<dbReference type="RefSeq" id="XP_032050857.1">
    <property type="nucleotide sequence ID" value="XM_032194966.1"/>
</dbReference>
<dbReference type="CTD" id="57184"/>
<feature type="compositionally biased region" description="Low complexity" evidence="2">
    <location>
        <begin position="94"/>
        <end position="103"/>
    </location>
</feature>
<protein>
    <submittedName>
        <fullName evidence="4">Protein FAM219B</fullName>
    </submittedName>
</protein>
<sequence>MGFYGIVGGYMGLYGVLRDSLWGCVPAAIQGCTGPGRGCSGQRPYRGRASTWGGHTTHTGRYRDHTAHTGRFIGSGLPPNSPLFLSSRPEARAGGRALGAAPGRRGGDPTCSAGPPPATPSSVSGLRGAPSPEPALKPQRGRGGLRGLTPLLAERPREPAKAAPRWHGLLGGGPARAAPKRPARSQGGYVALSQVAEDGRLSPSSGSDGELESRGSSGYSSAEVNQELSRQLLRDGYHLDEVPDDEDLDLIPPKPAATPCPWCFGDSLCCVLQ</sequence>
<evidence type="ECO:0000256" key="1">
    <source>
        <dbReference type="ARBA" id="ARBA00010549"/>
    </source>
</evidence>
<dbReference type="AlphaFoldDB" id="A0A6J3DMT5"/>
<comment type="similarity">
    <text evidence="1">Belongs to the FAM219 family.</text>
</comment>
<dbReference type="PANTHER" id="PTHR31281">
    <property type="entry name" value="PROTEIN FAM219A"/>
    <property type="match status" value="1"/>
</dbReference>
<dbReference type="Proteomes" id="UP000504639">
    <property type="component" value="Chromosome 11"/>
</dbReference>
<feature type="compositionally biased region" description="Polar residues" evidence="2">
    <location>
        <begin position="214"/>
        <end position="225"/>
    </location>
</feature>
<evidence type="ECO:0000313" key="4">
    <source>
        <dbReference type="RefSeq" id="XP_032050857.1"/>
    </source>
</evidence>
<evidence type="ECO:0000256" key="2">
    <source>
        <dbReference type="SAM" id="MobiDB-lite"/>
    </source>
</evidence>